<keyword evidence="3" id="KW-1185">Reference proteome</keyword>
<accession>A0ABX1XJG3</accession>
<dbReference type="InterPro" id="IPR000182">
    <property type="entry name" value="GNAT_dom"/>
</dbReference>
<dbReference type="Pfam" id="PF00583">
    <property type="entry name" value="Acetyltransf_1"/>
    <property type="match status" value="1"/>
</dbReference>
<dbReference type="InterPro" id="IPR016181">
    <property type="entry name" value="Acyl_CoA_acyltransferase"/>
</dbReference>
<dbReference type="Gene3D" id="3.40.630.30">
    <property type="match status" value="1"/>
</dbReference>
<gene>
    <name evidence="2" type="ORF">GC096_31840</name>
</gene>
<evidence type="ECO:0000259" key="1">
    <source>
        <dbReference type="Pfam" id="PF00583"/>
    </source>
</evidence>
<evidence type="ECO:0000313" key="2">
    <source>
        <dbReference type="EMBL" id="NOU68628.1"/>
    </source>
</evidence>
<protein>
    <recommendedName>
        <fullName evidence="1">N-acetyltransferase domain-containing protein</fullName>
    </recommendedName>
</protein>
<feature type="domain" description="N-acetyltransferase" evidence="1">
    <location>
        <begin position="62"/>
        <end position="105"/>
    </location>
</feature>
<proteinExistence type="predicted"/>
<dbReference type="EMBL" id="WHNY01000075">
    <property type="protein sequence ID" value="NOU68628.1"/>
    <property type="molecule type" value="Genomic_DNA"/>
</dbReference>
<organism evidence="2 3">
    <name type="scientific">Paenibacillus plantarum</name>
    <dbReference type="NCBI Taxonomy" id="2654975"/>
    <lineage>
        <taxon>Bacteria</taxon>
        <taxon>Bacillati</taxon>
        <taxon>Bacillota</taxon>
        <taxon>Bacilli</taxon>
        <taxon>Bacillales</taxon>
        <taxon>Paenibacillaceae</taxon>
        <taxon>Paenibacillus</taxon>
    </lineage>
</organism>
<sequence>MSSLRVLKDRYDEEIVELILSFHHHEFIALKENKWGNTVEQANAHDIFPIKKFYIYIENRGKELSFGQELLDVILEYARQQGATTIFLDTPAIAKRSQHFFEKNGLVAITKHDLPIRYNYPDRNSLFHRFDFI</sequence>
<dbReference type="RefSeq" id="WP_171636050.1">
    <property type="nucleotide sequence ID" value="NZ_WHNY01000075.1"/>
</dbReference>
<dbReference type="Proteomes" id="UP000653578">
    <property type="component" value="Unassembled WGS sequence"/>
</dbReference>
<reference evidence="2 3" key="1">
    <citation type="submission" date="2019-10" db="EMBL/GenBank/DDBJ databases">
        <title>Description of Paenibacillus humi sp. nov.</title>
        <authorList>
            <person name="Carlier A."/>
            <person name="Qi S."/>
        </authorList>
    </citation>
    <scope>NUCLEOTIDE SEQUENCE [LARGE SCALE GENOMIC DNA]</scope>
    <source>
        <strain evidence="2 3">LMG 31461</strain>
    </source>
</reference>
<dbReference type="SUPFAM" id="SSF55729">
    <property type="entry name" value="Acyl-CoA N-acyltransferases (Nat)"/>
    <property type="match status" value="1"/>
</dbReference>
<name>A0ABX1XJG3_9BACL</name>
<comment type="caution">
    <text evidence="2">The sequence shown here is derived from an EMBL/GenBank/DDBJ whole genome shotgun (WGS) entry which is preliminary data.</text>
</comment>
<evidence type="ECO:0000313" key="3">
    <source>
        <dbReference type="Proteomes" id="UP000653578"/>
    </source>
</evidence>